<comment type="caution">
    <text evidence="2">The sequence shown here is derived from an EMBL/GenBank/DDBJ whole genome shotgun (WGS) entry which is preliminary data.</text>
</comment>
<dbReference type="SUPFAM" id="SSF53850">
    <property type="entry name" value="Periplasmic binding protein-like II"/>
    <property type="match status" value="1"/>
</dbReference>
<evidence type="ECO:0000313" key="2">
    <source>
        <dbReference type="EMBL" id="KAB1440770.1"/>
    </source>
</evidence>
<keyword evidence="1" id="KW-0732">Signal</keyword>
<gene>
    <name evidence="2" type="ORF">F8A88_12525</name>
</gene>
<feature type="chain" id="PRO_5026819878" evidence="1">
    <location>
        <begin position="20"/>
        <end position="248"/>
    </location>
</feature>
<dbReference type="OrthoDB" id="5765098at2"/>
<dbReference type="Proteomes" id="UP000438699">
    <property type="component" value="Unassembled WGS sequence"/>
</dbReference>
<dbReference type="PANTHER" id="PTHR35936">
    <property type="entry name" value="MEMBRANE-BOUND LYTIC MUREIN TRANSGLYCOSYLASE F"/>
    <property type="match status" value="1"/>
</dbReference>
<dbReference type="RefSeq" id="WP_151151514.1">
    <property type="nucleotide sequence ID" value="NZ_WAIE01000006.1"/>
</dbReference>
<reference evidence="2 3" key="1">
    <citation type="journal article" date="2017" name="Int. J. Syst. Evol. Microbiol.">
        <title>Desulfovibrio senegalensis sp. nov., a mesophilic sulfate reducer isolated from marine sediment.</title>
        <authorList>
            <person name="Thioye A."/>
            <person name="Gam Z.B.A."/>
            <person name="Mbengue M."/>
            <person name="Cayol J.L."/>
            <person name="Joseph-Bartoli M."/>
            <person name="Toure-Kane C."/>
            <person name="Labat M."/>
        </authorList>
    </citation>
    <scope>NUCLEOTIDE SEQUENCE [LARGE SCALE GENOMIC DNA]</scope>
    <source>
        <strain evidence="2 3">DSM 101509</strain>
    </source>
</reference>
<accession>A0A6N6N1N8</accession>
<dbReference type="Gene3D" id="3.40.190.10">
    <property type="entry name" value="Periplasmic binding protein-like II"/>
    <property type="match status" value="2"/>
</dbReference>
<evidence type="ECO:0000313" key="3">
    <source>
        <dbReference type="Proteomes" id="UP000438699"/>
    </source>
</evidence>
<keyword evidence="3" id="KW-1185">Reference proteome</keyword>
<feature type="signal peptide" evidence="1">
    <location>
        <begin position="1"/>
        <end position="19"/>
    </location>
</feature>
<dbReference type="PANTHER" id="PTHR35936:SF19">
    <property type="entry name" value="AMINO-ACID-BINDING PROTEIN YXEM-RELATED"/>
    <property type="match status" value="1"/>
</dbReference>
<dbReference type="AlphaFoldDB" id="A0A6N6N1N8"/>
<sequence>MNKLLWMILLLTVFTPLDAHGDDAFTIAISCPFESKCSAPELENMLTEAYARAGYAVRFQYMPRLRALHSADNGSANAVAVCSQEALSDFHKLKTLPSPILKVAVAAFSLNPAVSITRRRDLEKYTVGIIRGQYLTARLTEELMAKRHVTNTMKNLVSMLQDGRVDAILLSRTTARIFLAESNIHDYAESEPLATSYLYHAINISSYSSEQAERVNKALEDMIKDGTMARLYGRRADMTPPYPFPKNR</sequence>
<evidence type="ECO:0000256" key="1">
    <source>
        <dbReference type="SAM" id="SignalP"/>
    </source>
</evidence>
<dbReference type="EMBL" id="WAIE01000006">
    <property type="protein sequence ID" value="KAB1440770.1"/>
    <property type="molecule type" value="Genomic_DNA"/>
</dbReference>
<proteinExistence type="predicted"/>
<organism evidence="2 3">
    <name type="scientific">Pseudodesulfovibrio senegalensis</name>
    <dbReference type="NCBI Taxonomy" id="1721087"/>
    <lineage>
        <taxon>Bacteria</taxon>
        <taxon>Pseudomonadati</taxon>
        <taxon>Thermodesulfobacteriota</taxon>
        <taxon>Desulfovibrionia</taxon>
        <taxon>Desulfovibrionales</taxon>
        <taxon>Desulfovibrionaceae</taxon>
    </lineage>
</organism>
<name>A0A6N6N1N8_9BACT</name>
<protein>
    <submittedName>
        <fullName evidence="2">Amino acid ABC transporter substrate-binding protein</fullName>
    </submittedName>
</protein>